<dbReference type="Proteomes" id="UP000646776">
    <property type="component" value="Unassembled WGS sequence"/>
</dbReference>
<accession>A0A918LPC1</accession>
<dbReference type="AlphaFoldDB" id="A0A918LPC1"/>
<dbReference type="EMBL" id="BMSA01000001">
    <property type="protein sequence ID" value="GGT31331.1"/>
    <property type="molecule type" value="Genomic_DNA"/>
</dbReference>
<reference evidence="1" key="1">
    <citation type="journal article" date="2014" name="Int. J. Syst. Evol. Microbiol.">
        <title>Complete genome sequence of Corynebacterium casei LMG S-19264T (=DSM 44701T), isolated from a smear-ripened cheese.</title>
        <authorList>
            <consortium name="US DOE Joint Genome Institute (JGI-PGF)"/>
            <person name="Walter F."/>
            <person name="Albersmeier A."/>
            <person name="Kalinowski J."/>
            <person name="Ruckert C."/>
        </authorList>
    </citation>
    <scope>NUCLEOTIDE SEQUENCE</scope>
    <source>
        <strain evidence="1">JCM 4125</strain>
    </source>
</reference>
<organism evidence="1 2">
    <name type="scientific">Streptomyces phaeofaciens</name>
    <dbReference type="NCBI Taxonomy" id="68254"/>
    <lineage>
        <taxon>Bacteria</taxon>
        <taxon>Bacillati</taxon>
        <taxon>Actinomycetota</taxon>
        <taxon>Actinomycetes</taxon>
        <taxon>Kitasatosporales</taxon>
        <taxon>Streptomycetaceae</taxon>
        <taxon>Streptomyces</taxon>
    </lineage>
</organism>
<evidence type="ECO:0000313" key="2">
    <source>
        <dbReference type="Proteomes" id="UP000646776"/>
    </source>
</evidence>
<proteinExistence type="predicted"/>
<gene>
    <name evidence="1" type="ORF">GCM10010226_04220</name>
</gene>
<comment type="caution">
    <text evidence="1">The sequence shown here is derived from an EMBL/GenBank/DDBJ whole genome shotgun (WGS) entry which is preliminary data.</text>
</comment>
<protein>
    <submittedName>
        <fullName evidence="1">Uncharacterized protein</fullName>
    </submittedName>
</protein>
<name>A0A918LPC1_9ACTN</name>
<reference evidence="1" key="2">
    <citation type="submission" date="2020-09" db="EMBL/GenBank/DDBJ databases">
        <authorList>
            <person name="Sun Q."/>
            <person name="Ohkuma M."/>
        </authorList>
    </citation>
    <scope>NUCLEOTIDE SEQUENCE</scope>
    <source>
        <strain evidence="1">JCM 4125</strain>
    </source>
</reference>
<sequence>MRTGPPGPGETAPGGRRTALSVVAGKFGGVAAIGRDNPPVLRRFGVRSRAP</sequence>
<evidence type="ECO:0000313" key="1">
    <source>
        <dbReference type="EMBL" id="GGT31331.1"/>
    </source>
</evidence>
<keyword evidence="2" id="KW-1185">Reference proteome</keyword>